<dbReference type="AlphaFoldDB" id="A0AA47MJG7"/>
<dbReference type="EMBL" id="JAOPHQ010003979">
    <property type="protein sequence ID" value="KAK0141229.1"/>
    <property type="molecule type" value="Genomic_DNA"/>
</dbReference>
<protein>
    <submittedName>
        <fullName evidence="5">Interleukin-17F</fullName>
    </submittedName>
</protein>
<evidence type="ECO:0000256" key="4">
    <source>
        <dbReference type="ARBA" id="ARBA00022729"/>
    </source>
</evidence>
<comment type="subcellular location">
    <subcellularLocation>
        <location evidence="1">Secreted</location>
    </subcellularLocation>
</comment>
<comment type="caution">
    <text evidence="5">The sequence shown here is derived from an EMBL/GenBank/DDBJ whole genome shotgun (WGS) entry which is preliminary data.</text>
</comment>
<organism evidence="5 6">
    <name type="scientific">Merluccius polli</name>
    <name type="common">Benguela hake</name>
    <name type="synonym">Merluccius cadenati</name>
    <dbReference type="NCBI Taxonomy" id="89951"/>
    <lineage>
        <taxon>Eukaryota</taxon>
        <taxon>Metazoa</taxon>
        <taxon>Chordata</taxon>
        <taxon>Craniata</taxon>
        <taxon>Vertebrata</taxon>
        <taxon>Euteleostomi</taxon>
        <taxon>Actinopterygii</taxon>
        <taxon>Neopterygii</taxon>
        <taxon>Teleostei</taxon>
        <taxon>Neoteleostei</taxon>
        <taxon>Acanthomorphata</taxon>
        <taxon>Zeiogadaria</taxon>
        <taxon>Gadariae</taxon>
        <taxon>Gadiformes</taxon>
        <taxon>Gadoidei</taxon>
        <taxon>Merlucciidae</taxon>
        <taxon>Merluccius</taxon>
    </lineage>
</organism>
<comment type="similarity">
    <text evidence="2">Belongs to the IL-17 family.</text>
</comment>
<evidence type="ECO:0000256" key="1">
    <source>
        <dbReference type="ARBA" id="ARBA00004613"/>
    </source>
</evidence>
<keyword evidence="4" id="KW-0732">Signal</keyword>
<gene>
    <name evidence="5" type="primary">Il17f_1</name>
    <name evidence="5" type="ORF">N1851_021743</name>
</gene>
<reference evidence="5" key="1">
    <citation type="journal article" date="2023" name="Front. Mar. Sci.">
        <title>A new Merluccius polli reference genome to investigate the effects of global change in West African waters.</title>
        <authorList>
            <person name="Mateo J.L."/>
            <person name="Blanco-Fernandez C."/>
            <person name="Garcia-Vazquez E."/>
            <person name="Machado-Schiaffino G."/>
        </authorList>
    </citation>
    <scope>NUCLEOTIDE SEQUENCE</scope>
    <source>
        <strain evidence="5">C29</strain>
        <tissue evidence="5">Fin</tissue>
    </source>
</reference>
<evidence type="ECO:0000313" key="5">
    <source>
        <dbReference type="EMBL" id="KAK0141229.1"/>
    </source>
</evidence>
<dbReference type="Pfam" id="PF06083">
    <property type="entry name" value="IL17"/>
    <property type="match status" value="1"/>
</dbReference>
<sequence length="133" mass="14486">MANRQHGAVSDRCQSVLTFSSEHPAVTIANGNIHTRSLSPWTWRNISAVTFILLAFSVSRPTTVAHRIPSTIWEAECNGSYCSVASQPDGARSNAVPIHQSILVVNRRQGENCYVASYQTVSVGCTCVQPEIL</sequence>
<dbReference type="InterPro" id="IPR010345">
    <property type="entry name" value="IL-17_fam"/>
</dbReference>
<proteinExistence type="inferred from homology"/>
<dbReference type="Gene3D" id="2.10.90.10">
    <property type="entry name" value="Cystine-knot cytokines"/>
    <property type="match status" value="1"/>
</dbReference>
<evidence type="ECO:0000313" key="6">
    <source>
        <dbReference type="Proteomes" id="UP001174136"/>
    </source>
</evidence>
<evidence type="ECO:0000256" key="2">
    <source>
        <dbReference type="ARBA" id="ARBA00007236"/>
    </source>
</evidence>
<accession>A0AA47MJG7</accession>
<evidence type="ECO:0000256" key="3">
    <source>
        <dbReference type="ARBA" id="ARBA00022525"/>
    </source>
</evidence>
<keyword evidence="3" id="KW-0964">Secreted</keyword>
<name>A0AA47MJG7_MERPO</name>
<dbReference type="GO" id="GO:0005125">
    <property type="term" value="F:cytokine activity"/>
    <property type="evidence" value="ECO:0007669"/>
    <property type="project" value="InterPro"/>
</dbReference>
<dbReference type="GO" id="GO:0005576">
    <property type="term" value="C:extracellular region"/>
    <property type="evidence" value="ECO:0007669"/>
    <property type="project" value="UniProtKB-SubCell"/>
</dbReference>
<dbReference type="SUPFAM" id="SSF57501">
    <property type="entry name" value="Cystine-knot cytokines"/>
    <property type="match status" value="1"/>
</dbReference>
<dbReference type="InterPro" id="IPR029034">
    <property type="entry name" value="Cystine-knot_cytokine"/>
</dbReference>
<keyword evidence="6" id="KW-1185">Reference proteome</keyword>
<dbReference type="Proteomes" id="UP001174136">
    <property type="component" value="Unassembled WGS sequence"/>
</dbReference>